<dbReference type="PANTHER" id="PTHR36513:SF1">
    <property type="entry name" value="TRANSMEMBRANE PROTEIN"/>
    <property type="match status" value="1"/>
</dbReference>
<keyword evidence="2" id="KW-1185">Reference proteome</keyword>
<dbReference type="PANTHER" id="PTHR36513">
    <property type="entry name" value="ABC TRANSMEMBRANE TYPE-1 DOMAIN-CONTAINING PROTEIN"/>
    <property type="match status" value="1"/>
</dbReference>
<dbReference type="InterPro" id="IPR010297">
    <property type="entry name" value="DUF900_hydrolase"/>
</dbReference>
<comment type="caution">
    <text evidence="1">The sequence shown here is derived from an EMBL/GenBank/DDBJ whole genome shotgun (WGS) entry which is preliminary data.</text>
</comment>
<evidence type="ECO:0000313" key="1">
    <source>
        <dbReference type="EMBL" id="MDN3712491.1"/>
    </source>
</evidence>
<gene>
    <name evidence="1" type="ORF">QWZ10_13380</name>
</gene>
<name>A0ABT8D9A4_9RHOB</name>
<organism evidence="1 2">
    <name type="scientific">Paracoccus cavernae</name>
    <dbReference type="NCBI Taxonomy" id="1571207"/>
    <lineage>
        <taxon>Bacteria</taxon>
        <taxon>Pseudomonadati</taxon>
        <taxon>Pseudomonadota</taxon>
        <taxon>Alphaproteobacteria</taxon>
        <taxon>Rhodobacterales</taxon>
        <taxon>Paracoccaceae</taxon>
        <taxon>Paracoccus</taxon>
    </lineage>
</organism>
<dbReference type="Gene3D" id="3.40.50.1820">
    <property type="entry name" value="alpha/beta hydrolase"/>
    <property type="match status" value="1"/>
</dbReference>
<dbReference type="PIRSF" id="PIRSF033909">
    <property type="entry name" value="UCP033909"/>
    <property type="match status" value="1"/>
</dbReference>
<dbReference type="GO" id="GO:0016787">
    <property type="term" value="F:hydrolase activity"/>
    <property type="evidence" value="ECO:0007669"/>
    <property type="project" value="UniProtKB-KW"/>
</dbReference>
<dbReference type="Proteomes" id="UP001243846">
    <property type="component" value="Unassembled WGS sequence"/>
</dbReference>
<keyword evidence="1" id="KW-0378">Hydrolase</keyword>
<dbReference type="Pfam" id="PF05990">
    <property type="entry name" value="DUF900"/>
    <property type="match status" value="1"/>
</dbReference>
<protein>
    <submittedName>
        <fullName evidence="1">Alpha/beta fold hydrolase</fullName>
    </submittedName>
</protein>
<dbReference type="EMBL" id="JAUFRC010000001">
    <property type="protein sequence ID" value="MDN3712491.1"/>
    <property type="molecule type" value="Genomic_DNA"/>
</dbReference>
<reference evidence="2" key="1">
    <citation type="journal article" date="2019" name="Int. J. Syst. Evol. Microbiol.">
        <title>The Global Catalogue of Microorganisms (GCM) 10K type strain sequencing project: providing services to taxonomists for standard genome sequencing and annotation.</title>
        <authorList>
            <consortium name="The Broad Institute Genomics Platform"/>
            <consortium name="The Broad Institute Genome Sequencing Center for Infectious Disease"/>
            <person name="Wu L."/>
            <person name="Ma J."/>
        </authorList>
    </citation>
    <scope>NUCLEOTIDE SEQUENCE [LARGE SCALE GENOMIC DNA]</scope>
    <source>
        <strain evidence="2">CECT 8482</strain>
    </source>
</reference>
<dbReference type="InterPro" id="IPR029058">
    <property type="entry name" value="AB_hydrolase_fold"/>
</dbReference>
<sequence length="338" mass="36318">MQTPDGAQSKEQRVFVATTRGLMLTEDGRQAYGDARSMAGSYMIYDFSVPPGHKASEIEWPKEGKTPDPATEFLVTKAQAADKAGFLRAVRGDGRRGRDVSLFIHGYNTSMPEAVFRAAQIATDANAGAASVLFAWPSSAKVTAYVADRDAADFSRPALANLIADLEQASGNGRIFVIGHSMGGRLTMESLLQLRLQGRNDILNRVEVVLADPDIDVDLFWQQMAQIGKLPVPITVMTATDDKALLVSQTLAGGRTRIGAINVADPAVKARAEAYGVRLVDVSEMETDMMAHGRLMQVAALYDHTPASRPGEGLRRAGAFMIGSFGQGIIEVGDSFAR</sequence>
<proteinExistence type="predicted"/>
<dbReference type="SUPFAM" id="SSF53474">
    <property type="entry name" value="alpha/beta-Hydrolases"/>
    <property type="match status" value="1"/>
</dbReference>
<accession>A0ABT8D9A4</accession>
<evidence type="ECO:0000313" key="2">
    <source>
        <dbReference type="Proteomes" id="UP001243846"/>
    </source>
</evidence>
<dbReference type="InterPro" id="IPR014586">
    <property type="entry name" value="UCP033909"/>
</dbReference>